<evidence type="ECO:0000259" key="2">
    <source>
        <dbReference type="PROSITE" id="PS50828"/>
    </source>
</evidence>
<accession>A0ABV6PNJ0</accession>
<dbReference type="PROSITE" id="PS50828">
    <property type="entry name" value="SMR"/>
    <property type="match status" value="1"/>
</dbReference>
<dbReference type="PANTHER" id="PTHR35562:SF2">
    <property type="entry name" value="DNA ENDONUCLEASE SMRA-RELATED"/>
    <property type="match status" value="1"/>
</dbReference>
<name>A0ABV6PNJ0_9BURK</name>
<dbReference type="InterPro" id="IPR002625">
    <property type="entry name" value="Smr_dom"/>
</dbReference>
<dbReference type="SMART" id="SM00463">
    <property type="entry name" value="SMR"/>
    <property type="match status" value="1"/>
</dbReference>
<feature type="domain" description="Smr" evidence="2">
    <location>
        <begin position="117"/>
        <end position="198"/>
    </location>
</feature>
<dbReference type="EMBL" id="JBHLTN010000002">
    <property type="protein sequence ID" value="MFC0591114.1"/>
    <property type="molecule type" value="Genomic_DNA"/>
</dbReference>
<reference evidence="3 4" key="1">
    <citation type="submission" date="2024-09" db="EMBL/GenBank/DDBJ databases">
        <authorList>
            <person name="Sun Q."/>
            <person name="Mori K."/>
        </authorList>
    </citation>
    <scope>NUCLEOTIDE SEQUENCE [LARGE SCALE GENOMIC DNA]</scope>
    <source>
        <strain evidence="3 4">NCAIM B.02336</strain>
    </source>
</reference>
<dbReference type="Proteomes" id="UP001589834">
    <property type="component" value="Unassembled WGS sequence"/>
</dbReference>
<sequence length="202" mass="22035">MRAQLAEAEQRAAQAAAERERAARQTRADQDLFARAIGPTQPLRAHGRVVHAPAPTPPEPRQRTLDEQAVLRESLSDEFDSSTLLHVDEHLSFRRPGIGADVTAKLRRGHWAVQGQIDLHGLRVHEARDALSAFVRDAMRTGLRCVRVVHGKGLGSPGRAPVLKAKVHGWLIQKKEVLAFVQAKPLEGGAGALLVLLAQPGR</sequence>
<gene>
    <name evidence="3" type="ORF">ACFFGG_00955</name>
</gene>
<protein>
    <submittedName>
        <fullName evidence="3">Smr/MutS family protein</fullName>
    </submittedName>
</protein>
<comment type="caution">
    <text evidence="3">The sequence shown here is derived from an EMBL/GenBank/DDBJ whole genome shotgun (WGS) entry which is preliminary data.</text>
</comment>
<evidence type="ECO:0000313" key="3">
    <source>
        <dbReference type="EMBL" id="MFC0591114.1"/>
    </source>
</evidence>
<organism evidence="3 4">
    <name type="scientific">Ottowia pentelensis</name>
    <dbReference type="NCBI Taxonomy" id="511108"/>
    <lineage>
        <taxon>Bacteria</taxon>
        <taxon>Pseudomonadati</taxon>
        <taxon>Pseudomonadota</taxon>
        <taxon>Betaproteobacteria</taxon>
        <taxon>Burkholderiales</taxon>
        <taxon>Comamonadaceae</taxon>
        <taxon>Ottowia</taxon>
    </lineage>
</organism>
<keyword evidence="4" id="KW-1185">Reference proteome</keyword>
<dbReference type="Gene3D" id="3.30.1370.110">
    <property type="match status" value="1"/>
</dbReference>
<proteinExistence type="predicted"/>
<feature type="compositionally biased region" description="Low complexity" evidence="1">
    <location>
        <begin position="1"/>
        <end position="16"/>
    </location>
</feature>
<dbReference type="RefSeq" id="WP_377478754.1">
    <property type="nucleotide sequence ID" value="NZ_JBHLTN010000002.1"/>
</dbReference>
<feature type="compositionally biased region" description="Basic and acidic residues" evidence="1">
    <location>
        <begin position="17"/>
        <end position="32"/>
    </location>
</feature>
<evidence type="ECO:0000256" key="1">
    <source>
        <dbReference type="SAM" id="MobiDB-lite"/>
    </source>
</evidence>
<dbReference type="SUPFAM" id="SSF160443">
    <property type="entry name" value="SMR domain-like"/>
    <property type="match status" value="1"/>
</dbReference>
<feature type="region of interest" description="Disordered" evidence="1">
    <location>
        <begin position="1"/>
        <end position="62"/>
    </location>
</feature>
<dbReference type="PANTHER" id="PTHR35562">
    <property type="entry name" value="DNA ENDONUCLEASE SMRA-RELATED"/>
    <property type="match status" value="1"/>
</dbReference>
<dbReference type="Pfam" id="PF01713">
    <property type="entry name" value="Smr"/>
    <property type="match status" value="1"/>
</dbReference>
<dbReference type="InterPro" id="IPR036063">
    <property type="entry name" value="Smr_dom_sf"/>
</dbReference>
<evidence type="ECO:0000313" key="4">
    <source>
        <dbReference type="Proteomes" id="UP001589834"/>
    </source>
</evidence>